<name>A0A1H6N9U6_9GAMM</name>
<keyword evidence="2" id="KW-1185">Reference proteome</keyword>
<dbReference type="STRING" id="173990.SAMN05660691_03587"/>
<proteinExistence type="predicted"/>
<evidence type="ECO:0000313" key="1">
    <source>
        <dbReference type="EMBL" id="SEI09556.1"/>
    </source>
</evidence>
<dbReference type="EMBL" id="FNXF01000018">
    <property type="protein sequence ID" value="SEI09556.1"/>
    <property type="molecule type" value="Genomic_DNA"/>
</dbReference>
<reference evidence="2" key="1">
    <citation type="submission" date="2016-10" db="EMBL/GenBank/DDBJ databases">
        <authorList>
            <person name="Varghese N."/>
            <person name="Submissions S."/>
        </authorList>
    </citation>
    <scope>NUCLEOTIDE SEQUENCE [LARGE SCALE GENOMIC DNA]</scope>
    <source>
        <strain evidence="2">DSM 17616</strain>
    </source>
</reference>
<protein>
    <submittedName>
        <fullName evidence="1">Uncharacterized protein</fullName>
    </submittedName>
</protein>
<dbReference type="RefSeq" id="WP_092796242.1">
    <property type="nucleotide sequence ID" value="NZ_FNXF01000018.1"/>
</dbReference>
<dbReference type="Proteomes" id="UP000199371">
    <property type="component" value="Unassembled WGS sequence"/>
</dbReference>
<sequence>MRVVVKPGKEASTAAAINSLSALAREEVTDVIDILVNAISLQEAKEVLLGDMVLEGNSFSVSIKENFQFVVAGLLGQSEGEEMLLIELIRCG</sequence>
<dbReference type="AlphaFoldDB" id="A0A1H6N9U6"/>
<evidence type="ECO:0000313" key="2">
    <source>
        <dbReference type="Proteomes" id="UP000199371"/>
    </source>
</evidence>
<dbReference type="OrthoDB" id="5771064at2"/>
<accession>A0A1H6N9U6</accession>
<organism evidence="1 2">
    <name type="scientific">Rheinheimera pacifica</name>
    <dbReference type="NCBI Taxonomy" id="173990"/>
    <lineage>
        <taxon>Bacteria</taxon>
        <taxon>Pseudomonadati</taxon>
        <taxon>Pseudomonadota</taxon>
        <taxon>Gammaproteobacteria</taxon>
        <taxon>Chromatiales</taxon>
        <taxon>Chromatiaceae</taxon>
        <taxon>Rheinheimera</taxon>
    </lineage>
</organism>
<gene>
    <name evidence="1" type="ORF">SAMN05660691_03587</name>
</gene>